<evidence type="ECO:0000256" key="12">
    <source>
        <dbReference type="RuleBase" id="RU000688"/>
    </source>
</evidence>
<dbReference type="EMBL" id="KB321090">
    <property type="protein sequence ID" value="ELW47824.1"/>
    <property type="molecule type" value="Genomic_DNA"/>
</dbReference>
<evidence type="ECO:0000259" key="14">
    <source>
        <dbReference type="PROSITE" id="PS50262"/>
    </source>
</evidence>
<feature type="transmembrane region" description="Helical" evidence="13">
    <location>
        <begin position="57"/>
        <end position="76"/>
    </location>
</feature>
<name>L9JBZ8_TUPCH</name>
<dbReference type="InterPro" id="IPR000725">
    <property type="entry name" value="Olfact_rcpt"/>
</dbReference>
<feature type="transmembrane region" description="Helical" evidence="13">
    <location>
        <begin position="536"/>
        <end position="554"/>
    </location>
</feature>
<accession>L9JBZ8</accession>
<feature type="domain" description="G-protein coupled receptors family 1 profile" evidence="14">
    <location>
        <begin position="335"/>
        <end position="546"/>
    </location>
</feature>
<feature type="transmembrane region" description="Helical" evidence="13">
    <location>
        <begin position="855"/>
        <end position="875"/>
    </location>
</feature>
<dbReference type="FunFam" id="1.20.1070.10:FF:000001">
    <property type="entry name" value="Olfactory receptor"/>
    <property type="match status" value="3"/>
</dbReference>
<dbReference type="CDD" id="cd15225">
    <property type="entry name" value="7tmA_OR10A-like"/>
    <property type="match status" value="3"/>
</dbReference>
<evidence type="ECO:0000256" key="4">
    <source>
        <dbReference type="ARBA" id="ARBA00022606"/>
    </source>
</evidence>
<dbReference type="Pfam" id="PF13853">
    <property type="entry name" value="7tm_4"/>
    <property type="match status" value="3"/>
</dbReference>
<protein>
    <submittedName>
        <fullName evidence="15">Olfactory receptor 10R2</fullName>
    </submittedName>
</protein>
<dbReference type="SUPFAM" id="SSF81321">
    <property type="entry name" value="Family A G protein-coupled receptor-like"/>
    <property type="match status" value="3"/>
</dbReference>
<evidence type="ECO:0000256" key="2">
    <source>
        <dbReference type="ARBA" id="ARBA00010663"/>
    </source>
</evidence>
<dbReference type="Proteomes" id="UP000011518">
    <property type="component" value="Unassembled WGS sequence"/>
</dbReference>
<evidence type="ECO:0000256" key="5">
    <source>
        <dbReference type="ARBA" id="ARBA00022692"/>
    </source>
</evidence>
<feature type="transmembrane region" description="Helical" evidence="13">
    <location>
        <begin position="191"/>
        <end position="224"/>
    </location>
</feature>
<dbReference type="PROSITE" id="PS50262">
    <property type="entry name" value="G_PROTEIN_RECEP_F1_2"/>
    <property type="match status" value="3"/>
</dbReference>
<dbReference type="AlphaFoldDB" id="L9JBZ8"/>
<feature type="transmembrane region" description="Helical" evidence="13">
    <location>
        <begin position="392"/>
        <end position="414"/>
    </location>
</feature>
<feature type="transmembrane region" description="Helical" evidence="13">
    <location>
        <begin position="491"/>
        <end position="515"/>
    </location>
</feature>
<feature type="transmembrane region" description="Helical" evidence="13">
    <location>
        <begin position="608"/>
        <end position="633"/>
    </location>
</feature>
<dbReference type="GO" id="GO:0004984">
    <property type="term" value="F:olfactory receptor activity"/>
    <property type="evidence" value="ECO:0007669"/>
    <property type="project" value="InterPro"/>
</dbReference>
<reference evidence="16" key="1">
    <citation type="submission" date="2012-07" db="EMBL/GenBank/DDBJ databases">
        <title>Genome of the Chinese tree shrew, a rising model animal genetically related to primates.</title>
        <authorList>
            <person name="Zhang G."/>
            <person name="Fan Y."/>
            <person name="Yao Y."/>
            <person name="Huang Z."/>
        </authorList>
    </citation>
    <scope>NUCLEOTIDE SEQUENCE [LARGE SCALE GENOMIC DNA]</scope>
</reference>
<dbReference type="InParanoid" id="L9JBZ8"/>
<keyword evidence="4" id="KW-0716">Sensory transduction</keyword>
<feature type="transmembrane region" description="Helical" evidence="13">
    <location>
        <begin position="434"/>
        <end position="458"/>
    </location>
</feature>
<feature type="transmembrane region" description="Helical" evidence="13">
    <location>
        <begin position="681"/>
        <end position="703"/>
    </location>
</feature>
<dbReference type="GO" id="GO:0005886">
    <property type="term" value="C:plasma membrane"/>
    <property type="evidence" value="ECO:0007669"/>
    <property type="project" value="UniProtKB-SubCell"/>
</dbReference>
<keyword evidence="16" id="KW-1185">Reference proteome</keyword>
<evidence type="ECO:0000256" key="3">
    <source>
        <dbReference type="ARBA" id="ARBA00022475"/>
    </source>
</evidence>
<evidence type="ECO:0000256" key="9">
    <source>
        <dbReference type="ARBA" id="ARBA00023136"/>
    </source>
</evidence>
<dbReference type="PRINTS" id="PR00245">
    <property type="entry name" value="OLFACTORYR"/>
</dbReference>
<feature type="transmembrane region" description="Helical" evidence="13">
    <location>
        <begin position="96"/>
        <end position="118"/>
    </location>
</feature>
<sequence>MANTSCVTEFLLLGFSSLGELQLVLFVVFLFLYLIILSGNVTIISVIFSDHSLHTPMYFFLGILSTSEIFYTMVILPKMLINLLSVFRTLSFVSCATQMFFFLGFAVTNCLLLGVMGYDRYAAICQPLHYPILMSWRVCGQLAATCMVSGFLISLMGTTLIFSLPFCGSSRVNHYFCDISPVIRLASAESYIYELVIFICGVLVLVMPLIFICISYGFIVHTILKIPSAEGKQKAFSTCASHLIVVIVHYGCASFVYLRPSAKYTSGKDRLVTVTYTIITPLLYPMVYSLRNKDVLSGNLTMVTEFLLLGFSSLGEIQLALFVVFLFLYLVILCGNVTIVSVIRLDQSLHIPMYFFLGILSTSETFYTFVILPKMLINLLSVARSISFTCCALQMFFFLGFAITNCLLLGVMGYDRYAAICHPLHYPILMRWQVCGKLAAACGIGGFLASLTVVSLVFSLPYCSANKVNHYFCDISPVIRLACTNTDIHELVIFICGILVLVVPFFFICVSYLCILRTILKIPSAEGRRKAFSTCASHLTVVIVHYGCASFIYLRPTANYVSNKDRLVTTGHLGHLGFIPRDQFFMANTSCVTEFLLLGFSSLGELQLVLFVVFLFLYLIILSGNVTIISVIFSDHSLHTPMYFFLGILSTSEIFYTMVILPKMLINLLSVFRTLSFVSCATQMFFFFGFAITNCLLLGVMGYDRYAAICQPLHYPILMSWRVCGQLAATCMVSGFLISLMGTTLIFSLPFCGSSRVNHYFCDISPVIRLASAESYIYELVIFICGVLVLVMPLIFICISYGFIVHTILKIPSAEGKQKAFSTCASHLIVVIVHYGCASFVYLRPSAKYTSGKDRLVTVTYTIITPLLNPMVYSLRNKDVQLAIRKMIAKTGFSLKTL</sequence>
<dbReference type="InterPro" id="IPR000276">
    <property type="entry name" value="GPCR_Rhodpsn"/>
</dbReference>
<keyword evidence="9 13" id="KW-0472">Membrane</keyword>
<feature type="transmembrane region" description="Helical" evidence="13">
    <location>
        <begin position="270"/>
        <end position="288"/>
    </location>
</feature>
<feature type="transmembrane region" description="Helical" evidence="13">
    <location>
        <begin position="642"/>
        <end position="661"/>
    </location>
</feature>
<keyword evidence="3" id="KW-1003">Cell membrane</keyword>
<feature type="transmembrane region" description="Helical" evidence="13">
    <location>
        <begin position="295"/>
        <end position="314"/>
    </location>
</feature>
<keyword evidence="6" id="KW-0552">Olfaction</keyword>
<evidence type="ECO:0000256" key="1">
    <source>
        <dbReference type="ARBA" id="ARBA00004651"/>
    </source>
</evidence>
<evidence type="ECO:0000256" key="11">
    <source>
        <dbReference type="ARBA" id="ARBA00023224"/>
    </source>
</evidence>
<feature type="transmembrane region" description="Helical" evidence="13">
    <location>
        <begin position="138"/>
        <end position="162"/>
    </location>
</feature>
<evidence type="ECO:0000256" key="8">
    <source>
        <dbReference type="ARBA" id="ARBA00023040"/>
    </source>
</evidence>
<dbReference type="FunCoup" id="L9JBZ8">
    <property type="interactions" value="407"/>
</dbReference>
<proteinExistence type="inferred from homology"/>
<comment type="similarity">
    <text evidence="2 12">Belongs to the G-protein coupled receptor 1 family.</text>
</comment>
<feature type="transmembrane region" description="Helical" evidence="13">
    <location>
        <begin position="236"/>
        <end position="258"/>
    </location>
</feature>
<keyword evidence="5 12" id="KW-0812">Transmembrane</keyword>
<dbReference type="STRING" id="246437.L9JBZ8"/>
<evidence type="ECO:0000256" key="6">
    <source>
        <dbReference type="ARBA" id="ARBA00022725"/>
    </source>
</evidence>
<keyword evidence="7 13" id="KW-1133">Transmembrane helix</keyword>
<feature type="transmembrane region" description="Helical" evidence="13">
    <location>
        <begin position="776"/>
        <end position="809"/>
    </location>
</feature>
<evidence type="ECO:0000256" key="13">
    <source>
        <dbReference type="SAM" id="Phobius"/>
    </source>
</evidence>
<evidence type="ECO:0000256" key="7">
    <source>
        <dbReference type="ARBA" id="ARBA00022989"/>
    </source>
</evidence>
<feature type="domain" description="G-protein coupled receptors family 1 profile" evidence="14">
    <location>
        <begin position="39"/>
        <end position="288"/>
    </location>
</feature>
<dbReference type="PRINTS" id="PR00237">
    <property type="entry name" value="GPCRRHODOPSN"/>
</dbReference>
<evidence type="ECO:0000256" key="10">
    <source>
        <dbReference type="ARBA" id="ARBA00023170"/>
    </source>
</evidence>
<dbReference type="PANTHER" id="PTHR26453">
    <property type="entry name" value="OLFACTORY RECEPTOR"/>
    <property type="match status" value="1"/>
</dbReference>
<dbReference type="Gene3D" id="1.20.1070.10">
    <property type="entry name" value="Rhodopsin 7-helix transmembrane proteins"/>
    <property type="match status" value="3"/>
</dbReference>
<dbReference type="FunFam" id="1.10.1220.70:FF:000001">
    <property type="entry name" value="Olfactory receptor"/>
    <property type="match status" value="1"/>
</dbReference>
<keyword evidence="8 12" id="KW-0297">G-protein coupled receptor</keyword>
<keyword evidence="11 12" id="KW-0807">Transducer</keyword>
<dbReference type="PROSITE" id="PS00237">
    <property type="entry name" value="G_PROTEIN_RECEP_F1_1"/>
    <property type="match status" value="2"/>
</dbReference>
<evidence type="ECO:0000313" key="15">
    <source>
        <dbReference type="EMBL" id="ELW47824.1"/>
    </source>
</evidence>
<feature type="transmembrane region" description="Helical" evidence="13">
    <location>
        <begin position="723"/>
        <end position="747"/>
    </location>
</feature>
<reference evidence="16" key="2">
    <citation type="journal article" date="2013" name="Nat. Commun.">
        <title>Genome of the Chinese tree shrew.</title>
        <authorList>
            <person name="Fan Y."/>
            <person name="Huang Z.Y."/>
            <person name="Cao C.C."/>
            <person name="Chen C.S."/>
            <person name="Chen Y.X."/>
            <person name="Fan D.D."/>
            <person name="He J."/>
            <person name="Hou H.L."/>
            <person name="Hu L."/>
            <person name="Hu X.T."/>
            <person name="Jiang X.T."/>
            <person name="Lai R."/>
            <person name="Lang Y.S."/>
            <person name="Liang B."/>
            <person name="Liao S.G."/>
            <person name="Mu D."/>
            <person name="Ma Y.Y."/>
            <person name="Niu Y.Y."/>
            <person name="Sun X.Q."/>
            <person name="Xia J.Q."/>
            <person name="Xiao J."/>
            <person name="Xiong Z.Q."/>
            <person name="Xu L."/>
            <person name="Yang L."/>
            <person name="Zhang Y."/>
            <person name="Zhao W."/>
            <person name="Zhao X.D."/>
            <person name="Zheng Y.T."/>
            <person name="Zhou J.M."/>
            <person name="Zhu Y.B."/>
            <person name="Zhang G.J."/>
            <person name="Wang J."/>
            <person name="Yao Y.G."/>
        </authorList>
    </citation>
    <scope>NUCLEOTIDE SEQUENCE [LARGE SCALE GENOMIC DNA]</scope>
</reference>
<dbReference type="InterPro" id="IPR017452">
    <property type="entry name" value="GPCR_Rhodpsn_7TM"/>
</dbReference>
<feature type="transmembrane region" description="Helical" evidence="13">
    <location>
        <begin position="821"/>
        <end position="843"/>
    </location>
</feature>
<feature type="transmembrane region" description="Helical" evidence="13">
    <location>
        <begin position="354"/>
        <end position="372"/>
    </location>
</feature>
<keyword evidence="10 12" id="KW-0675">Receptor</keyword>
<gene>
    <name evidence="15" type="ORF">TREES_T100009438</name>
</gene>
<dbReference type="GO" id="GO:0004930">
    <property type="term" value="F:G protein-coupled receptor activity"/>
    <property type="evidence" value="ECO:0007669"/>
    <property type="project" value="UniProtKB-KW"/>
</dbReference>
<dbReference type="eggNOG" id="ENOG502QVH7">
    <property type="taxonomic scope" value="Eukaryota"/>
</dbReference>
<organism evidence="15 16">
    <name type="scientific">Tupaia chinensis</name>
    <name type="common">Chinese tree shrew</name>
    <name type="synonym">Tupaia belangeri chinensis</name>
    <dbReference type="NCBI Taxonomy" id="246437"/>
    <lineage>
        <taxon>Eukaryota</taxon>
        <taxon>Metazoa</taxon>
        <taxon>Chordata</taxon>
        <taxon>Craniata</taxon>
        <taxon>Vertebrata</taxon>
        <taxon>Euteleostomi</taxon>
        <taxon>Mammalia</taxon>
        <taxon>Eutheria</taxon>
        <taxon>Euarchontoglires</taxon>
        <taxon>Scandentia</taxon>
        <taxon>Tupaiidae</taxon>
        <taxon>Tupaia</taxon>
    </lineage>
</organism>
<comment type="subcellular location">
    <subcellularLocation>
        <location evidence="1">Cell membrane</location>
        <topology evidence="1">Multi-pass membrane protein</topology>
    </subcellularLocation>
</comment>
<feature type="domain" description="G-protein coupled receptors family 1 profile" evidence="14">
    <location>
        <begin position="624"/>
        <end position="873"/>
    </location>
</feature>
<feature type="transmembrane region" description="Helical" evidence="13">
    <location>
        <begin position="23"/>
        <end position="48"/>
    </location>
</feature>
<feature type="transmembrane region" description="Helical" evidence="13">
    <location>
        <begin position="320"/>
        <end position="342"/>
    </location>
</feature>
<evidence type="ECO:0000313" key="16">
    <source>
        <dbReference type="Proteomes" id="UP000011518"/>
    </source>
</evidence>